<comment type="cofactor">
    <cofactor evidence="3">
        <name>Mg(2+)</name>
        <dbReference type="ChEBI" id="CHEBI:18420"/>
    </cofactor>
    <text evidence="3">Binds 2 magnesium ions per subunit.</text>
</comment>
<feature type="binding site" evidence="3">
    <location>
        <position position="332"/>
    </location>
    <ligand>
        <name>Mg(2+)</name>
        <dbReference type="ChEBI" id="CHEBI:18420"/>
        <label>1</label>
    </ligand>
</feature>
<evidence type="ECO:0000313" key="5">
    <source>
        <dbReference type="Proteomes" id="UP000243401"/>
    </source>
</evidence>
<dbReference type="PANTHER" id="PTHR16222:SF24">
    <property type="entry name" value="ADP-RIBOSYLHYDROLASE ARH3"/>
    <property type="match status" value="1"/>
</dbReference>
<feature type="binding site" evidence="3">
    <location>
        <position position="98"/>
    </location>
    <ligand>
        <name>Mg(2+)</name>
        <dbReference type="ChEBI" id="CHEBI:18420"/>
        <label>1</label>
    </ligand>
</feature>
<accession>A0AAJ3TYX2</accession>
<feature type="binding site" evidence="3">
    <location>
        <position position="330"/>
    </location>
    <ligand>
        <name>Mg(2+)</name>
        <dbReference type="ChEBI" id="CHEBI:18420"/>
        <label>1</label>
    </ligand>
</feature>
<dbReference type="Pfam" id="PF03747">
    <property type="entry name" value="ADP_ribosyl_GH"/>
    <property type="match status" value="1"/>
</dbReference>
<keyword evidence="3" id="KW-0479">Metal-binding</keyword>
<evidence type="ECO:0000313" key="4">
    <source>
        <dbReference type="EMBL" id="OSL46789.1"/>
    </source>
</evidence>
<gene>
    <name evidence="4" type="ORF">EATG_01876</name>
</gene>
<sequence>MRWFIPQAATPTRHELQKIVLVCNRENIVNKIEKNVIYNKILGSLACAGMGDALGAATELYSIDEIKEQWGGFLNDFVSPPADTFAGSLKGVAGLITDDSSQMYVFSEGLIQAGFDNFTNKDWLACLLRWADMQPYANYKGPTTEQIVKALKEGRPTNTIGRIGTSSRQAPNIGTTNGAGMRVAPAGLIWPGNKEKACNLALLTCLPSHDTNIAIASACAIAAAASQAMLPQASLTSLLDAAIWGANYGEHLAKQHARCVAGPSIAMRIQLAADIARRANDLESCLREMEGLVGNSVAAHESIPAAIGLLLYCKGEPWETIYACANIGNDTDSIATMAGAIAGAWRGFDALPKDKYAFFRAVNNKDFDLEATASGLTLLALQAQEK</sequence>
<dbReference type="EMBL" id="ADJX01000008">
    <property type="protein sequence ID" value="OSL46789.1"/>
    <property type="molecule type" value="Genomic_DNA"/>
</dbReference>
<name>A0AAJ3TYX2_ECOLX</name>
<protein>
    <submittedName>
        <fullName evidence="4">ADP-ribosylglycohydrolase</fullName>
    </submittedName>
</protein>
<evidence type="ECO:0000256" key="2">
    <source>
        <dbReference type="ARBA" id="ARBA00022801"/>
    </source>
</evidence>
<comment type="similarity">
    <text evidence="1">Belongs to the ADP-ribosylglycohydrolase family.</text>
</comment>
<evidence type="ECO:0000256" key="3">
    <source>
        <dbReference type="PIRSR" id="PIRSR605502-1"/>
    </source>
</evidence>
<dbReference type="GO" id="GO:0046872">
    <property type="term" value="F:metal ion binding"/>
    <property type="evidence" value="ECO:0007669"/>
    <property type="project" value="UniProtKB-KW"/>
</dbReference>
<organism evidence="4 5">
    <name type="scientific">Escherichia coli H605</name>
    <dbReference type="NCBI Taxonomy" id="656410"/>
    <lineage>
        <taxon>Bacteria</taxon>
        <taxon>Pseudomonadati</taxon>
        <taxon>Pseudomonadota</taxon>
        <taxon>Gammaproteobacteria</taxon>
        <taxon>Enterobacterales</taxon>
        <taxon>Enterobacteriaceae</taxon>
        <taxon>Escherichia</taxon>
    </lineage>
</organism>
<keyword evidence="2" id="KW-0378">Hydrolase</keyword>
<dbReference type="InterPro" id="IPR005502">
    <property type="entry name" value="Ribosyl_crysJ1"/>
</dbReference>
<dbReference type="SUPFAM" id="SSF101478">
    <property type="entry name" value="ADP-ribosylglycohydrolase"/>
    <property type="match status" value="1"/>
</dbReference>
<proteinExistence type="inferred from homology"/>
<dbReference type="GO" id="GO:0016787">
    <property type="term" value="F:hydrolase activity"/>
    <property type="evidence" value="ECO:0007669"/>
    <property type="project" value="UniProtKB-KW"/>
</dbReference>
<dbReference type="PANTHER" id="PTHR16222">
    <property type="entry name" value="ADP-RIBOSYLGLYCOHYDROLASE"/>
    <property type="match status" value="1"/>
</dbReference>
<reference evidence="4 5" key="1">
    <citation type="submission" date="2010-04" db="EMBL/GenBank/DDBJ databases">
        <title>The Genome Sequence of Escherichia coli H605.</title>
        <authorList>
            <consortium name="The Broad Institute Genome Sequencing Platform"/>
            <consortium name="The Broad Institute Genome Sequencing Center for Infectious Disease"/>
            <person name="Feldgarden M."/>
            <person name="Gordon D.M."/>
            <person name="Johnson J.R."/>
            <person name="Johnston B.D."/>
            <person name="Young S."/>
            <person name="Zeng Q."/>
            <person name="Koehrsen M."/>
            <person name="Alvarado L."/>
            <person name="Berlin A.M."/>
            <person name="Borenstein D."/>
            <person name="Chapman S.B."/>
            <person name="Chen Z."/>
            <person name="Engels R."/>
            <person name="Freedman E."/>
            <person name="Gellesch M."/>
            <person name="Goldberg J."/>
            <person name="Griggs A."/>
            <person name="Gujja S."/>
            <person name="Heilman E.R."/>
            <person name="Heiman D.I."/>
            <person name="Hepburn T.A."/>
            <person name="Howarth C."/>
            <person name="Jen D."/>
            <person name="Larson L."/>
            <person name="Mehta T."/>
            <person name="Park D."/>
            <person name="Pearson M."/>
            <person name="Richards J."/>
            <person name="Roberts A."/>
            <person name="Saif S."/>
            <person name="Shea T.D."/>
            <person name="Shenoy N."/>
            <person name="Sisk P."/>
            <person name="Stolte C."/>
            <person name="Sykes S.N."/>
            <person name="Walk T."/>
            <person name="White J."/>
            <person name="Yandava C."/>
            <person name="Haas B."/>
            <person name="Henn M.R."/>
            <person name="Nusbaum C."/>
            <person name="Birren B."/>
        </authorList>
    </citation>
    <scope>NUCLEOTIDE SEQUENCE [LARGE SCALE GENOMIC DNA]</scope>
    <source>
        <strain evidence="4 5">H605</strain>
    </source>
</reference>
<feature type="binding site" evidence="3">
    <location>
        <position position="97"/>
    </location>
    <ligand>
        <name>Mg(2+)</name>
        <dbReference type="ChEBI" id="CHEBI:18420"/>
        <label>1</label>
    </ligand>
</feature>
<dbReference type="Gene3D" id="1.10.4080.10">
    <property type="entry name" value="ADP-ribosylation/Crystallin J1"/>
    <property type="match status" value="1"/>
</dbReference>
<dbReference type="AlphaFoldDB" id="A0AAJ3TYX2"/>
<keyword evidence="3" id="KW-0460">Magnesium</keyword>
<dbReference type="InterPro" id="IPR036705">
    <property type="entry name" value="Ribosyl_crysJ1_sf"/>
</dbReference>
<feature type="binding site" evidence="3">
    <location>
        <position position="333"/>
    </location>
    <ligand>
        <name>Mg(2+)</name>
        <dbReference type="ChEBI" id="CHEBI:18420"/>
        <label>1</label>
    </ligand>
</feature>
<dbReference type="Proteomes" id="UP000243401">
    <property type="component" value="Unassembled WGS sequence"/>
</dbReference>
<feature type="binding site" evidence="3">
    <location>
        <position position="99"/>
    </location>
    <ligand>
        <name>Mg(2+)</name>
        <dbReference type="ChEBI" id="CHEBI:18420"/>
        <label>1</label>
    </ligand>
</feature>
<comment type="caution">
    <text evidence="4">The sequence shown here is derived from an EMBL/GenBank/DDBJ whole genome shotgun (WGS) entry which is preliminary data.</text>
</comment>
<dbReference type="InterPro" id="IPR050792">
    <property type="entry name" value="ADP-ribosylglycohydrolase"/>
</dbReference>
<evidence type="ECO:0000256" key="1">
    <source>
        <dbReference type="ARBA" id="ARBA00010702"/>
    </source>
</evidence>